<feature type="domain" description="CBS" evidence="2">
    <location>
        <begin position="75"/>
        <end position="127"/>
    </location>
</feature>
<accession>A0A855X9L8</accession>
<dbReference type="CDD" id="cd04604">
    <property type="entry name" value="CBS_pair_SIS_assoc"/>
    <property type="match status" value="1"/>
</dbReference>
<dbReference type="InterPro" id="IPR050986">
    <property type="entry name" value="GutQ/KpsF_isomerases"/>
</dbReference>
<evidence type="ECO:0000313" key="3">
    <source>
        <dbReference type="EMBL" id="PWB74369.1"/>
    </source>
</evidence>
<comment type="caution">
    <text evidence="3">The sequence shown here is derived from an EMBL/GenBank/DDBJ whole genome shotgun (WGS) entry which is preliminary data.</text>
</comment>
<proteinExistence type="predicted"/>
<dbReference type="InterPro" id="IPR046342">
    <property type="entry name" value="CBS_dom_sf"/>
</dbReference>
<keyword evidence="1" id="KW-0129">CBS domain</keyword>
<protein>
    <recommendedName>
        <fullName evidence="2">CBS domain-containing protein</fullName>
    </recommendedName>
</protein>
<evidence type="ECO:0000256" key="1">
    <source>
        <dbReference type="PROSITE-ProRule" id="PRU00703"/>
    </source>
</evidence>
<reference evidence="3 4" key="1">
    <citation type="journal article" date="2018" name="ISME J.">
        <title>A methanotrophic archaeon couples anaerobic oxidation of methane to Fe(III) reduction.</title>
        <authorList>
            <person name="Cai C."/>
            <person name="Leu A.O."/>
            <person name="Xie G.J."/>
            <person name="Guo J."/>
            <person name="Feng Y."/>
            <person name="Zhao J.X."/>
            <person name="Tyson G.W."/>
            <person name="Yuan Z."/>
            <person name="Hu S."/>
        </authorList>
    </citation>
    <scope>NUCLEOTIDE SEQUENCE [LARGE SCALE GENOMIC DNA]</scope>
    <source>
        <strain evidence="3">FeB_12</strain>
    </source>
</reference>
<dbReference type="SMART" id="SM00116">
    <property type="entry name" value="CBS"/>
    <property type="match status" value="2"/>
</dbReference>
<feature type="domain" description="CBS" evidence="2">
    <location>
        <begin position="10"/>
        <end position="66"/>
    </location>
</feature>
<dbReference type="AlphaFoldDB" id="A0A855X9L8"/>
<organism evidence="3 4">
    <name type="scientific">candidate division GN15 bacterium</name>
    <dbReference type="NCBI Taxonomy" id="2072418"/>
    <lineage>
        <taxon>Bacteria</taxon>
        <taxon>candidate division GN15</taxon>
    </lineage>
</organism>
<evidence type="ECO:0000313" key="4">
    <source>
        <dbReference type="Proteomes" id="UP000250918"/>
    </source>
</evidence>
<dbReference type="InterPro" id="IPR000644">
    <property type="entry name" value="CBS_dom"/>
</dbReference>
<dbReference type="PANTHER" id="PTHR42745:SF1">
    <property type="entry name" value="ARABINOSE 5-PHOSPHATE ISOMERASE KDSD"/>
    <property type="match status" value="1"/>
</dbReference>
<dbReference type="PANTHER" id="PTHR42745">
    <property type="match status" value="1"/>
</dbReference>
<dbReference type="Pfam" id="PF00571">
    <property type="entry name" value="CBS"/>
    <property type="match status" value="2"/>
</dbReference>
<dbReference type="SUPFAM" id="SSF54631">
    <property type="entry name" value="CBS-domain pair"/>
    <property type="match status" value="1"/>
</dbReference>
<dbReference type="EMBL" id="PQAP01000034">
    <property type="protein sequence ID" value="PWB74369.1"/>
    <property type="molecule type" value="Genomic_DNA"/>
</dbReference>
<evidence type="ECO:0000259" key="2">
    <source>
        <dbReference type="PROSITE" id="PS51371"/>
    </source>
</evidence>
<feature type="non-terminal residue" evidence="3">
    <location>
        <position position="1"/>
    </location>
</feature>
<dbReference type="Gene3D" id="3.10.580.10">
    <property type="entry name" value="CBS-domain"/>
    <property type="match status" value="1"/>
</dbReference>
<gene>
    <name evidence="3" type="ORF">C3F09_04020</name>
</gene>
<name>A0A855X9L8_9BACT</name>
<dbReference type="Proteomes" id="UP000250918">
    <property type="component" value="Unassembled WGS sequence"/>
</dbReference>
<sequence length="127" mass="13935">LKHVSELHHTGTAIPLVTPEASVPEMLLEMTAKRLGVVLMLDSDGRPSGVFTDGDLRRLVERGRDFYDLKARDVMRPNPKTLPETAILDSALAIMERYAITQLATVDASGKLAGIIHLHDILKAKLV</sequence>
<dbReference type="PROSITE" id="PS51371">
    <property type="entry name" value="CBS"/>
    <property type="match status" value="2"/>
</dbReference>